<sequence>MKYRIVLGAPLGLLLAACQHLGLFDPDPRRIEVNEVYSQTQCGTQGRESRLSLLPDRAAVQALGLGVESSQLDSIGPYVLVEMGERRSGGFKLAVSRQADQLGSLVRLYATFISPPKGAMTTMALTSPCVLVALPQPAEAVELIDQAGTVRAEVKP</sequence>
<keyword evidence="2" id="KW-0378">Hydrolase</keyword>
<dbReference type="EMBL" id="JAVRIC010000005">
    <property type="protein sequence ID" value="MDT0496802.1"/>
    <property type="molecule type" value="Genomic_DNA"/>
</dbReference>
<organism evidence="2 3">
    <name type="scientific">Banduia mediterranea</name>
    <dbReference type="NCBI Taxonomy" id="3075609"/>
    <lineage>
        <taxon>Bacteria</taxon>
        <taxon>Pseudomonadati</taxon>
        <taxon>Pseudomonadota</taxon>
        <taxon>Gammaproteobacteria</taxon>
        <taxon>Nevskiales</taxon>
        <taxon>Algiphilaceae</taxon>
        <taxon>Banduia</taxon>
    </lineage>
</organism>
<accession>A0ABU2WG16</accession>
<comment type="caution">
    <text evidence="2">The sequence shown here is derived from an EMBL/GenBank/DDBJ whole genome shotgun (WGS) entry which is preliminary data.</text>
</comment>
<keyword evidence="3" id="KW-1185">Reference proteome</keyword>
<evidence type="ECO:0000313" key="2">
    <source>
        <dbReference type="EMBL" id="MDT0496802.1"/>
    </source>
</evidence>
<dbReference type="RefSeq" id="WP_311364194.1">
    <property type="nucleotide sequence ID" value="NZ_JAVRIC010000005.1"/>
</dbReference>
<dbReference type="GO" id="GO:0006508">
    <property type="term" value="P:proteolysis"/>
    <property type="evidence" value="ECO:0007669"/>
    <property type="project" value="UniProtKB-KW"/>
</dbReference>
<feature type="domain" description="PrcB C-terminal" evidence="1">
    <location>
        <begin position="78"/>
        <end position="134"/>
    </location>
</feature>
<dbReference type="Proteomes" id="UP001254608">
    <property type="component" value="Unassembled WGS sequence"/>
</dbReference>
<reference evidence="2 3" key="1">
    <citation type="submission" date="2023-09" db="EMBL/GenBank/DDBJ databases">
        <authorList>
            <person name="Rey-Velasco X."/>
        </authorList>
    </citation>
    <scope>NUCLEOTIDE SEQUENCE [LARGE SCALE GENOMIC DNA]</scope>
    <source>
        <strain evidence="2 3">W345</strain>
    </source>
</reference>
<dbReference type="GO" id="GO:0008233">
    <property type="term" value="F:peptidase activity"/>
    <property type="evidence" value="ECO:0007669"/>
    <property type="project" value="UniProtKB-KW"/>
</dbReference>
<dbReference type="PROSITE" id="PS51257">
    <property type="entry name" value="PROKAR_LIPOPROTEIN"/>
    <property type="match status" value="1"/>
</dbReference>
<keyword evidence="2" id="KW-0645">Protease</keyword>
<evidence type="ECO:0000313" key="3">
    <source>
        <dbReference type="Proteomes" id="UP001254608"/>
    </source>
</evidence>
<dbReference type="Pfam" id="PF14343">
    <property type="entry name" value="PrcB_C"/>
    <property type="match status" value="1"/>
</dbReference>
<protein>
    <submittedName>
        <fullName evidence="2">Protease complex subunit PrcB family protein</fullName>
    </submittedName>
</protein>
<evidence type="ECO:0000259" key="1">
    <source>
        <dbReference type="Pfam" id="PF14343"/>
    </source>
</evidence>
<proteinExistence type="predicted"/>
<gene>
    <name evidence="2" type="ORF">RM530_05415</name>
</gene>
<dbReference type="InterPro" id="IPR025748">
    <property type="entry name" value="PrcB_C_dom"/>
</dbReference>
<name>A0ABU2WG16_9GAMM</name>